<dbReference type="Pfam" id="PF10708">
    <property type="entry name" value="DUF2510"/>
    <property type="match status" value="1"/>
</dbReference>
<proteinExistence type="predicted"/>
<name>A0A7Y9E132_9PSEU</name>
<dbReference type="InterPro" id="IPR018929">
    <property type="entry name" value="DUF2510"/>
</dbReference>
<organism evidence="3 4">
    <name type="scientific">Actinomycetospora corticicola</name>
    <dbReference type="NCBI Taxonomy" id="663602"/>
    <lineage>
        <taxon>Bacteria</taxon>
        <taxon>Bacillati</taxon>
        <taxon>Actinomycetota</taxon>
        <taxon>Actinomycetes</taxon>
        <taxon>Pseudonocardiales</taxon>
        <taxon>Pseudonocardiaceae</taxon>
        <taxon>Actinomycetospora</taxon>
    </lineage>
</organism>
<evidence type="ECO:0000259" key="2">
    <source>
        <dbReference type="Pfam" id="PF10708"/>
    </source>
</evidence>
<feature type="region of interest" description="Disordered" evidence="1">
    <location>
        <begin position="83"/>
        <end position="142"/>
    </location>
</feature>
<feature type="compositionally biased region" description="Low complexity" evidence="1">
    <location>
        <begin position="93"/>
        <end position="106"/>
    </location>
</feature>
<accession>A0A7Y9E132</accession>
<dbReference type="Proteomes" id="UP000535890">
    <property type="component" value="Unassembled WGS sequence"/>
</dbReference>
<keyword evidence="4" id="KW-1185">Reference proteome</keyword>
<protein>
    <recommendedName>
        <fullName evidence="2">DUF2510 domain-containing protein</fullName>
    </recommendedName>
</protein>
<reference evidence="3 4" key="1">
    <citation type="submission" date="2020-07" db="EMBL/GenBank/DDBJ databases">
        <title>Sequencing the genomes of 1000 actinobacteria strains.</title>
        <authorList>
            <person name="Klenk H.-P."/>
        </authorList>
    </citation>
    <scope>NUCLEOTIDE SEQUENCE [LARGE SCALE GENOMIC DNA]</scope>
    <source>
        <strain evidence="3 4">DSM 45772</strain>
    </source>
</reference>
<dbReference type="AlphaFoldDB" id="A0A7Y9E132"/>
<gene>
    <name evidence="3" type="ORF">BJ983_005281</name>
</gene>
<dbReference type="EMBL" id="JACCBN010000001">
    <property type="protein sequence ID" value="NYD39179.1"/>
    <property type="molecule type" value="Genomic_DNA"/>
</dbReference>
<evidence type="ECO:0000313" key="3">
    <source>
        <dbReference type="EMBL" id="NYD39179.1"/>
    </source>
</evidence>
<evidence type="ECO:0000256" key="1">
    <source>
        <dbReference type="SAM" id="MobiDB-lite"/>
    </source>
</evidence>
<evidence type="ECO:0000313" key="4">
    <source>
        <dbReference type="Proteomes" id="UP000535890"/>
    </source>
</evidence>
<feature type="domain" description="DUF2510" evidence="2">
    <location>
        <begin position="119"/>
        <end position="142"/>
    </location>
</feature>
<dbReference type="RefSeq" id="WP_345194968.1">
    <property type="nucleotide sequence ID" value="NZ_BAABHP010000001.1"/>
</dbReference>
<sequence>MRKMTSISTLGLVDFRSDKERTAKYTRDTRDATREAIEAQEAAAKYARQTRNATRVTVVQNMMMLDQQRRQLAQDRVHHVESQANAHILAGGQQQQSWPEPQQIAPQAPPPYVPDSIPAGWYDDGNGTTRWYDGQRWTPHTR</sequence>
<comment type="caution">
    <text evidence="3">The sequence shown here is derived from an EMBL/GenBank/DDBJ whole genome shotgun (WGS) entry which is preliminary data.</text>
</comment>